<dbReference type="Proteomes" id="UP000219422">
    <property type="component" value="Chromosome"/>
</dbReference>
<gene>
    <name evidence="1" type="ORF">A6768_00710</name>
</gene>
<dbReference type="KEGG" id="sya:A6768_00710"/>
<accession>A0A291MU77</accession>
<sequence length="68" mass="7408">MANELDSIVVRVDCPKCGKELSVSYRTMRLQKSVGCSCGAAIRLANETSIADIQRLIDQQNPPVADND</sequence>
<dbReference type="AlphaFoldDB" id="A0A291MU77"/>
<evidence type="ECO:0000313" key="1">
    <source>
        <dbReference type="EMBL" id="ATI78659.1"/>
    </source>
</evidence>
<evidence type="ECO:0000313" key="2">
    <source>
        <dbReference type="Proteomes" id="UP000219422"/>
    </source>
</evidence>
<proteinExistence type="predicted"/>
<name>A0A291MU77_SPHYA</name>
<organism evidence="1 2">
    <name type="scientific">Sphingobium yanoikuyae</name>
    <name type="common">Sphingomonas yanoikuyae</name>
    <dbReference type="NCBI Taxonomy" id="13690"/>
    <lineage>
        <taxon>Bacteria</taxon>
        <taxon>Pseudomonadati</taxon>
        <taxon>Pseudomonadota</taxon>
        <taxon>Alphaproteobacteria</taxon>
        <taxon>Sphingomonadales</taxon>
        <taxon>Sphingomonadaceae</taxon>
        <taxon>Sphingobium</taxon>
    </lineage>
</organism>
<protein>
    <submittedName>
        <fullName evidence="1">Uncharacterized protein</fullName>
    </submittedName>
</protein>
<dbReference type="EMBL" id="CP023741">
    <property type="protein sequence ID" value="ATI78659.1"/>
    <property type="molecule type" value="Genomic_DNA"/>
</dbReference>
<reference evidence="1 2" key="1">
    <citation type="submission" date="2017-10" db="EMBL/GenBank/DDBJ databases">
        <title>Sphingobium yanoikuyae S72.</title>
        <authorList>
            <person name="Sanchez E."/>
            <person name="Bustos P."/>
            <person name="Mendoza P."/>
            <person name="Guo X."/>
            <person name="Mendoza A."/>
        </authorList>
    </citation>
    <scope>NUCLEOTIDE SEQUENCE [LARGE SCALE GENOMIC DNA]</scope>
    <source>
        <strain evidence="1 2">S72</strain>
    </source>
</reference>